<dbReference type="PANTHER" id="PTHR17224:SF1">
    <property type="entry name" value="PEPTIDYL-TRNA HYDROLASE"/>
    <property type="match status" value="1"/>
</dbReference>
<evidence type="ECO:0000256" key="6">
    <source>
        <dbReference type="ARBA" id="ARBA00048707"/>
    </source>
</evidence>
<comment type="function">
    <text evidence="8">Hydrolyzes ribosome-free peptidyl-tRNAs (with 1 or more amino acids incorporated), which drop off the ribosome during protein synthesis, or as a result of ribosome stalling.</text>
</comment>
<dbReference type="GO" id="GO:0004045">
    <property type="term" value="F:peptidyl-tRNA hydrolase activity"/>
    <property type="evidence" value="ECO:0007669"/>
    <property type="project" value="UniProtKB-UniRule"/>
</dbReference>
<evidence type="ECO:0000256" key="9">
    <source>
        <dbReference type="RuleBase" id="RU000673"/>
    </source>
</evidence>
<dbReference type="NCBIfam" id="TIGR00447">
    <property type="entry name" value="pth"/>
    <property type="match status" value="1"/>
</dbReference>
<feature type="binding site" evidence="8">
    <location>
        <position position="112"/>
    </location>
    <ligand>
        <name>tRNA</name>
        <dbReference type="ChEBI" id="CHEBI:17843"/>
    </ligand>
</feature>
<dbReference type="Proteomes" id="UP000184465">
    <property type="component" value="Unassembled WGS sequence"/>
</dbReference>
<keyword evidence="2 8" id="KW-0820">tRNA-binding</keyword>
<feature type="binding site" evidence="8">
    <location>
        <position position="64"/>
    </location>
    <ligand>
        <name>tRNA</name>
        <dbReference type="ChEBI" id="CHEBI:17843"/>
    </ligand>
</feature>
<dbReference type="EC" id="3.1.1.29" evidence="1 8"/>
<dbReference type="CDD" id="cd00462">
    <property type="entry name" value="PTH"/>
    <property type="match status" value="1"/>
</dbReference>
<evidence type="ECO:0000256" key="4">
    <source>
        <dbReference type="ARBA" id="ARBA00022884"/>
    </source>
</evidence>
<feature type="site" description="Stabilizes the basic form of H active site to accept a proton" evidence="8">
    <location>
        <position position="91"/>
    </location>
</feature>
<evidence type="ECO:0000256" key="5">
    <source>
        <dbReference type="ARBA" id="ARBA00038063"/>
    </source>
</evidence>
<dbReference type="Gene3D" id="3.40.50.1470">
    <property type="entry name" value="Peptidyl-tRNA hydrolase"/>
    <property type="match status" value="1"/>
</dbReference>
<feature type="binding site" evidence="8">
    <location>
        <position position="14"/>
    </location>
    <ligand>
        <name>tRNA</name>
        <dbReference type="ChEBI" id="CHEBI:17843"/>
    </ligand>
</feature>
<comment type="subcellular location">
    <subcellularLocation>
        <location evidence="8">Cytoplasm</location>
    </subcellularLocation>
</comment>
<dbReference type="GO" id="GO:0000049">
    <property type="term" value="F:tRNA binding"/>
    <property type="evidence" value="ECO:0007669"/>
    <property type="project" value="UniProtKB-UniRule"/>
</dbReference>
<dbReference type="PROSITE" id="PS01196">
    <property type="entry name" value="PEPT_TRNA_HYDROL_2"/>
    <property type="match status" value="1"/>
</dbReference>
<evidence type="ECO:0000256" key="8">
    <source>
        <dbReference type="HAMAP-Rule" id="MF_00083"/>
    </source>
</evidence>
<evidence type="ECO:0000313" key="11">
    <source>
        <dbReference type="EMBL" id="SHK21512.1"/>
    </source>
</evidence>
<feature type="active site" description="Proton acceptor" evidence="8">
    <location>
        <position position="19"/>
    </location>
</feature>
<dbReference type="PANTHER" id="PTHR17224">
    <property type="entry name" value="PEPTIDYL-TRNA HYDROLASE"/>
    <property type="match status" value="1"/>
</dbReference>
<keyword evidence="8" id="KW-0963">Cytoplasm</keyword>
<dbReference type="Pfam" id="PF01195">
    <property type="entry name" value="Pept_tRNA_hydro"/>
    <property type="match status" value="1"/>
</dbReference>
<keyword evidence="12" id="KW-1185">Reference proteome</keyword>
<dbReference type="FunFam" id="3.40.50.1470:FF:000001">
    <property type="entry name" value="Peptidyl-tRNA hydrolase"/>
    <property type="match status" value="1"/>
</dbReference>
<dbReference type="HAMAP" id="MF_00083">
    <property type="entry name" value="Pept_tRNA_hydro_bact"/>
    <property type="match status" value="1"/>
</dbReference>
<protein>
    <recommendedName>
        <fullName evidence="7 8">Peptidyl-tRNA hydrolase</fullName>
        <shortName evidence="8">Pth</shortName>
        <ecNumber evidence="1 8">3.1.1.29</ecNumber>
    </recommendedName>
</protein>
<evidence type="ECO:0000256" key="1">
    <source>
        <dbReference type="ARBA" id="ARBA00013260"/>
    </source>
</evidence>
<dbReference type="GO" id="GO:0072344">
    <property type="term" value="P:rescue of stalled ribosome"/>
    <property type="evidence" value="ECO:0007669"/>
    <property type="project" value="UniProtKB-UniRule"/>
</dbReference>
<evidence type="ECO:0000256" key="7">
    <source>
        <dbReference type="ARBA" id="ARBA00050038"/>
    </source>
</evidence>
<comment type="function">
    <text evidence="8">Catalyzes the release of premature peptidyl moieties from peptidyl-tRNA molecules trapped in stalled 50S ribosomal subunits, and thus maintains levels of free tRNAs and 50S ribosomes.</text>
</comment>
<keyword evidence="3 8" id="KW-0378">Hydrolase</keyword>
<dbReference type="AlphaFoldDB" id="A0A1M6QMN0"/>
<reference evidence="11 12" key="1">
    <citation type="submission" date="2016-11" db="EMBL/GenBank/DDBJ databases">
        <authorList>
            <person name="Jaros S."/>
            <person name="Januszkiewicz K."/>
            <person name="Wedrychowicz H."/>
        </authorList>
    </citation>
    <scope>NUCLEOTIDE SEQUENCE [LARGE SCALE GENOMIC DNA]</scope>
    <source>
        <strain evidence="11 12">DSM 15212</strain>
    </source>
</reference>
<dbReference type="GO" id="GO:0005737">
    <property type="term" value="C:cytoplasm"/>
    <property type="evidence" value="ECO:0007669"/>
    <property type="project" value="UniProtKB-SubCell"/>
</dbReference>
<accession>A0A1M6QMN0</accession>
<dbReference type="GO" id="GO:0006515">
    <property type="term" value="P:protein quality control for misfolded or incompletely synthesized proteins"/>
    <property type="evidence" value="ECO:0007669"/>
    <property type="project" value="UniProtKB-UniRule"/>
</dbReference>
<dbReference type="SUPFAM" id="SSF53178">
    <property type="entry name" value="Peptidyl-tRNA hydrolase-like"/>
    <property type="match status" value="1"/>
</dbReference>
<keyword evidence="4 8" id="KW-0694">RNA-binding</keyword>
<feature type="site" description="Discriminates between blocked and unblocked aminoacyl-tRNA" evidence="8">
    <location>
        <position position="9"/>
    </location>
</feature>
<dbReference type="OrthoDB" id="9800507at2"/>
<dbReference type="InterPro" id="IPR001328">
    <property type="entry name" value="Pept_tRNA_hydro"/>
</dbReference>
<gene>
    <name evidence="8" type="primary">pth</name>
    <name evidence="11" type="ORF">SAMN02745912_02643</name>
</gene>
<name>A0A1M6QMN0_PARC5</name>
<comment type="catalytic activity">
    <reaction evidence="6 8 9">
        <text>an N-acyl-L-alpha-aminoacyl-tRNA + H2O = an N-acyl-L-amino acid + a tRNA + H(+)</text>
        <dbReference type="Rhea" id="RHEA:54448"/>
        <dbReference type="Rhea" id="RHEA-COMP:10123"/>
        <dbReference type="Rhea" id="RHEA-COMP:13883"/>
        <dbReference type="ChEBI" id="CHEBI:15377"/>
        <dbReference type="ChEBI" id="CHEBI:15378"/>
        <dbReference type="ChEBI" id="CHEBI:59874"/>
        <dbReference type="ChEBI" id="CHEBI:78442"/>
        <dbReference type="ChEBI" id="CHEBI:138191"/>
        <dbReference type="EC" id="3.1.1.29"/>
    </reaction>
</comment>
<dbReference type="RefSeq" id="WP_073150894.1">
    <property type="nucleotide sequence ID" value="NZ_FRAG01000036.1"/>
</dbReference>
<dbReference type="PROSITE" id="PS01195">
    <property type="entry name" value="PEPT_TRNA_HYDROL_1"/>
    <property type="match status" value="1"/>
</dbReference>
<dbReference type="InterPro" id="IPR018171">
    <property type="entry name" value="Pept_tRNA_hydro_CS"/>
</dbReference>
<comment type="subunit">
    <text evidence="8">Monomer.</text>
</comment>
<sequence length="185" mass="20948">MYVIVGLGNPGKKYTGTRHNVGFEVVDYLAYRNNIEVKKIKHKALIGEGIIDGKEVMLVKPQTFMNLSGQSVLEICEYYKIDISKLIVIYDDIDIDLGRIRIRKKGSGGTHNGMRNIIYLLQKDEFPRIRIGIGKPTHRDLVSYVIGRFGEDEREDIVLSIKLAAEAVESIVSEGMDKAMNKYNK</sequence>
<evidence type="ECO:0000256" key="10">
    <source>
        <dbReference type="RuleBase" id="RU004320"/>
    </source>
</evidence>
<organism evidence="11 12">
    <name type="scientific">Paramaledivibacter caminithermalis (strain DSM 15212 / CIP 107654 / DViRD3)</name>
    <name type="common">Clostridium caminithermale</name>
    <dbReference type="NCBI Taxonomy" id="1121301"/>
    <lineage>
        <taxon>Bacteria</taxon>
        <taxon>Bacillati</taxon>
        <taxon>Bacillota</taxon>
        <taxon>Clostridia</taxon>
        <taxon>Peptostreptococcales</taxon>
        <taxon>Caminicellaceae</taxon>
        <taxon>Paramaledivibacter</taxon>
    </lineage>
</organism>
<dbReference type="STRING" id="1121301.SAMN02745912_02643"/>
<evidence type="ECO:0000256" key="2">
    <source>
        <dbReference type="ARBA" id="ARBA00022555"/>
    </source>
</evidence>
<comment type="similarity">
    <text evidence="5 8 10">Belongs to the PTH family.</text>
</comment>
<feature type="binding site" evidence="8">
    <location>
        <position position="66"/>
    </location>
    <ligand>
        <name>tRNA</name>
        <dbReference type="ChEBI" id="CHEBI:17843"/>
    </ligand>
</feature>
<evidence type="ECO:0000256" key="3">
    <source>
        <dbReference type="ARBA" id="ARBA00022801"/>
    </source>
</evidence>
<proteinExistence type="inferred from homology"/>
<evidence type="ECO:0000313" key="12">
    <source>
        <dbReference type="Proteomes" id="UP000184465"/>
    </source>
</evidence>
<dbReference type="EMBL" id="FRAG01000036">
    <property type="protein sequence ID" value="SHK21512.1"/>
    <property type="molecule type" value="Genomic_DNA"/>
</dbReference>
<dbReference type="InterPro" id="IPR036416">
    <property type="entry name" value="Pept_tRNA_hydro_sf"/>
</dbReference>